<dbReference type="CDD" id="cd23953">
    <property type="entry name" value="zuotin_NTD"/>
    <property type="match status" value="1"/>
</dbReference>
<dbReference type="PRINTS" id="PR00625">
    <property type="entry name" value="JDOMAIN"/>
</dbReference>
<dbReference type="PANTHER" id="PTHR43999">
    <property type="entry name" value="DNAJ HOMOLOG SUBFAMILY C MEMBER 2"/>
    <property type="match status" value="1"/>
</dbReference>
<dbReference type="GO" id="GO:0005829">
    <property type="term" value="C:cytosol"/>
    <property type="evidence" value="ECO:0007669"/>
    <property type="project" value="TreeGrafter"/>
</dbReference>
<sequence>MSLVLDFLLPPPPAEYGSAHTSISVTQQRLLEPVGPGFHAYARRKRHNRTFSEDERHMAEQKAQMAEEDEEVDLEDEEEDPALLSRTPQDWKTQDNYAILGLSKLRYKATEEQIKKAHRRKVLKHHPDKKADKNDDAFFKCIGKAYDTLMDPVKRHQYDSVDFGMEEIDAQVPSRKSKGDFFKLWGPVFEREGRFSNRQLVPSLGTIDSPREEMEAFYDFFYNFDSWRSFEWLDKEEIGGDNRDDKRYQEKKNKAQRAQLKKEDNQRLRELVDTALSLDPRVQKYKAEEKERRNAKKNAREAEAKKAAEEKARKAEEERLAKEKAEAEAKASFETAKKEKEAAKKAMKAEKKVIREIQRENNYCQPADTPATAAQVEKSLNKMDAILGKMKDVEELKALRAKLEEAVKNGNLPEVFEGLSA</sequence>
<feature type="compositionally biased region" description="Acidic residues" evidence="4">
    <location>
        <begin position="66"/>
        <end position="81"/>
    </location>
</feature>
<dbReference type="InterPro" id="IPR058871">
    <property type="entry name" value="Zuotin_N"/>
</dbReference>
<reference evidence="6 7" key="1">
    <citation type="journal article" date="2017" name="Mycologia">
        <title>Bifiguratus adelaidae, gen. et sp. nov., a new member of Mucoromycotina in endophytic and soil-dwelling habitats.</title>
        <authorList>
            <person name="Torres-Cruz T.J."/>
            <person name="Billingsley Tobias T.L."/>
            <person name="Almatruk M."/>
            <person name="Hesse C."/>
            <person name="Kuske C.R."/>
            <person name="Desiro A."/>
            <person name="Benucci G.M."/>
            <person name="Bonito G."/>
            <person name="Stajich J.E."/>
            <person name="Dunlap C."/>
            <person name="Arnold A.E."/>
            <person name="Porras-Alfaro A."/>
        </authorList>
    </citation>
    <scope>NUCLEOTIDE SEQUENCE [LARGE SCALE GENOMIC DNA]</scope>
    <source>
        <strain evidence="6 7">AZ0501</strain>
    </source>
</reference>
<evidence type="ECO:0000313" key="6">
    <source>
        <dbReference type="EMBL" id="OZJ03374.1"/>
    </source>
</evidence>
<name>A0A261XYQ4_9FUNG</name>
<evidence type="ECO:0000256" key="3">
    <source>
        <dbReference type="ARBA" id="ARBA00023186"/>
    </source>
</evidence>
<dbReference type="InterPro" id="IPR001623">
    <property type="entry name" value="DnaJ_domain"/>
</dbReference>
<keyword evidence="7" id="KW-1185">Reference proteome</keyword>
<dbReference type="Proteomes" id="UP000242875">
    <property type="component" value="Unassembled WGS sequence"/>
</dbReference>
<dbReference type="InterPro" id="IPR032003">
    <property type="entry name" value="RAC_head"/>
</dbReference>
<evidence type="ECO:0000256" key="4">
    <source>
        <dbReference type="SAM" id="MobiDB-lite"/>
    </source>
</evidence>
<dbReference type="OrthoDB" id="1690618at2759"/>
<comment type="caution">
    <text evidence="6">The sequence shown here is derived from an EMBL/GenBank/DDBJ whole genome shotgun (WGS) entry which is preliminary data.</text>
</comment>
<dbReference type="CDD" id="cd06257">
    <property type="entry name" value="DnaJ"/>
    <property type="match status" value="1"/>
</dbReference>
<comment type="subcellular location">
    <subcellularLocation>
        <location evidence="1">Cytoplasm</location>
    </subcellularLocation>
</comment>
<gene>
    <name evidence="6" type="ORF">BZG36_04493</name>
</gene>
<dbReference type="GO" id="GO:0006450">
    <property type="term" value="P:regulation of translational fidelity"/>
    <property type="evidence" value="ECO:0007669"/>
    <property type="project" value="InterPro"/>
</dbReference>
<dbReference type="EMBL" id="MVBO01000088">
    <property type="protein sequence ID" value="OZJ03374.1"/>
    <property type="molecule type" value="Genomic_DNA"/>
</dbReference>
<dbReference type="SUPFAM" id="SSF46565">
    <property type="entry name" value="Chaperone J-domain"/>
    <property type="match status" value="1"/>
</dbReference>
<feature type="domain" description="J" evidence="5">
    <location>
        <begin position="95"/>
        <end position="162"/>
    </location>
</feature>
<dbReference type="GO" id="GO:0030544">
    <property type="term" value="F:Hsp70 protein binding"/>
    <property type="evidence" value="ECO:0007669"/>
    <property type="project" value="InterPro"/>
</dbReference>
<protein>
    <recommendedName>
        <fullName evidence="5">J domain-containing protein</fullName>
    </recommendedName>
</protein>
<feature type="region of interest" description="Disordered" evidence="4">
    <location>
        <begin position="47"/>
        <end position="88"/>
    </location>
</feature>
<dbReference type="Gene3D" id="1.10.8.840">
    <property type="entry name" value="Ribosome-associated complex head domain"/>
    <property type="match status" value="1"/>
</dbReference>
<dbReference type="InterPro" id="IPR036869">
    <property type="entry name" value="J_dom_sf"/>
</dbReference>
<dbReference type="PROSITE" id="PS50076">
    <property type="entry name" value="DNAJ_2"/>
    <property type="match status" value="1"/>
</dbReference>
<proteinExistence type="predicted"/>
<organism evidence="6 7">
    <name type="scientific">Bifiguratus adelaidae</name>
    <dbReference type="NCBI Taxonomy" id="1938954"/>
    <lineage>
        <taxon>Eukaryota</taxon>
        <taxon>Fungi</taxon>
        <taxon>Fungi incertae sedis</taxon>
        <taxon>Mucoromycota</taxon>
        <taxon>Mucoromycotina</taxon>
        <taxon>Endogonomycetes</taxon>
        <taxon>Endogonales</taxon>
        <taxon>Endogonales incertae sedis</taxon>
        <taxon>Bifiguratus</taxon>
    </lineage>
</organism>
<dbReference type="AlphaFoldDB" id="A0A261XYQ4"/>
<dbReference type="InterPro" id="IPR018253">
    <property type="entry name" value="DnaJ_domain_CS"/>
</dbReference>
<feature type="region of interest" description="Disordered" evidence="4">
    <location>
        <begin position="285"/>
        <end position="338"/>
    </location>
</feature>
<keyword evidence="3" id="KW-0143">Chaperone</keyword>
<dbReference type="Pfam" id="PF26185">
    <property type="entry name" value="Zuotin_N"/>
    <property type="match status" value="1"/>
</dbReference>
<evidence type="ECO:0000256" key="1">
    <source>
        <dbReference type="ARBA" id="ARBA00004496"/>
    </source>
</evidence>
<dbReference type="PANTHER" id="PTHR43999:SF1">
    <property type="entry name" value="DNAJ HOMOLOG SUBFAMILY C MEMBER 2"/>
    <property type="match status" value="1"/>
</dbReference>
<dbReference type="GO" id="GO:0043022">
    <property type="term" value="F:ribosome binding"/>
    <property type="evidence" value="ECO:0007669"/>
    <property type="project" value="InterPro"/>
</dbReference>
<keyword evidence="2" id="KW-0963">Cytoplasm</keyword>
<evidence type="ECO:0000313" key="7">
    <source>
        <dbReference type="Proteomes" id="UP000242875"/>
    </source>
</evidence>
<dbReference type="SMART" id="SM00271">
    <property type="entry name" value="DnaJ"/>
    <property type="match status" value="1"/>
</dbReference>
<dbReference type="Pfam" id="PF00226">
    <property type="entry name" value="DnaJ"/>
    <property type="match status" value="1"/>
</dbReference>
<dbReference type="Pfam" id="PF21884">
    <property type="entry name" value="ZUO1-like_ZHD"/>
    <property type="match status" value="1"/>
</dbReference>
<accession>A0A261XYQ4</accession>
<dbReference type="InterPro" id="IPR042569">
    <property type="entry name" value="RAC_head_sf"/>
</dbReference>
<dbReference type="Pfam" id="PF16717">
    <property type="entry name" value="RAC_head"/>
    <property type="match status" value="1"/>
</dbReference>
<dbReference type="InterPro" id="IPR044634">
    <property type="entry name" value="Zuotin/DnaJC2"/>
</dbReference>
<feature type="compositionally biased region" description="Basic and acidic residues" evidence="4">
    <location>
        <begin position="50"/>
        <end position="60"/>
    </location>
</feature>
<dbReference type="PROSITE" id="PS00636">
    <property type="entry name" value="DNAJ_1"/>
    <property type="match status" value="1"/>
</dbReference>
<evidence type="ECO:0000256" key="2">
    <source>
        <dbReference type="ARBA" id="ARBA00022490"/>
    </source>
</evidence>
<dbReference type="InterPro" id="IPR054076">
    <property type="entry name" value="ZUO1-like_ZHD"/>
</dbReference>
<dbReference type="GO" id="GO:0051083">
    <property type="term" value="P:'de novo' cotranslational protein folding"/>
    <property type="evidence" value="ECO:0007669"/>
    <property type="project" value="InterPro"/>
</dbReference>
<evidence type="ECO:0000259" key="5">
    <source>
        <dbReference type="PROSITE" id="PS50076"/>
    </source>
</evidence>
<dbReference type="Gene3D" id="1.10.287.110">
    <property type="entry name" value="DnaJ domain"/>
    <property type="match status" value="1"/>
</dbReference>